<evidence type="ECO:0000259" key="2">
    <source>
        <dbReference type="PROSITE" id="PS50110"/>
    </source>
</evidence>
<dbReference type="InterPro" id="IPR011006">
    <property type="entry name" value="CheY-like_superfamily"/>
</dbReference>
<feature type="modified residue" description="4-aspartylphosphate" evidence="1">
    <location>
        <position position="59"/>
    </location>
</feature>
<dbReference type="PANTHER" id="PTHR43228">
    <property type="entry name" value="TWO-COMPONENT RESPONSE REGULATOR"/>
    <property type="match status" value="1"/>
</dbReference>
<organism evidence="3 4">
    <name type="scientific">Zooshikella harenae</name>
    <dbReference type="NCBI Taxonomy" id="2827238"/>
    <lineage>
        <taxon>Bacteria</taxon>
        <taxon>Pseudomonadati</taxon>
        <taxon>Pseudomonadota</taxon>
        <taxon>Gammaproteobacteria</taxon>
        <taxon>Oceanospirillales</taxon>
        <taxon>Zooshikellaceae</taxon>
        <taxon>Zooshikella</taxon>
    </lineage>
</organism>
<keyword evidence="1" id="KW-0597">Phosphoprotein</keyword>
<evidence type="ECO:0000256" key="1">
    <source>
        <dbReference type="PROSITE-ProRule" id="PRU00169"/>
    </source>
</evidence>
<dbReference type="EMBL" id="JAGSOY010000023">
    <property type="protein sequence ID" value="MBU2711674.1"/>
    <property type="molecule type" value="Genomic_DNA"/>
</dbReference>
<protein>
    <submittedName>
        <fullName evidence="3">Response regulator</fullName>
    </submittedName>
</protein>
<dbReference type="InterPro" id="IPR001789">
    <property type="entry name" value="Sig_transdc_resp-reg_receiver"/>
</dbReference>
<dbReference type="RefSeq" id="WP_215819833.1">
    <property type="nucleotide sequence ID" value="NZ_JAGSOY010000023.1"/>
</dbReference>
<dbReference type="PANTHER" id="PTHR43228:SF1">
    <property type="entry name" value="TWO-COMPONENT RESPONSE REGULATOR ARR22"/>
    <property type="match status" value="1"/>
</dbReference>
<accession>A0ABS5ZCE9</accession>
<dbReference type="Proteomes" id="UP000690515">
    <property type="component" value="Unassembled WGS sequence"/>
</dbReference>
<gene>
    <name evidence="3" type="ORF">KCG35_11445</name>
</gene>
<dbReference type="SMART" id="SM00448">
    <property type="entry name" value="REC"/>
    <property type="match status" value="1"/>
</dbReference>
<dbReference type="Gene3D" id="3.40.50.2300">
    <property type="match status" value="1"/>
</dbReference>
<evidence type="ECO:0000313" key="3">
    <source>
        <dbReference type="EMBL" id="MBU2711674.1"/>
    </source>
</evidence>
<proteinExistence type="predicted"/>
<sequence>MNANKLSVLVIDDQEEYQNEIKNILSSLGITNVTVCENGNIGLFWLRNKFFKFDLVITDWCMPLYNRKTIEKLQKQLYRDRELRELPIKNGIDFCKYVRRDTTLFHIKIILCSACLDNEKQSNFINAGVINACLKHPPSFNDIKQCLSNWYKI</sequence>
<feature type="domain" description="Response regulatory" evidence="2">
    <location>
        <begin position="7"/>
        <end position="151"/>
    </location>
</feature>
<reference evidence="3 4" key="1">
    <citation type="submission" date="2021-04" db="EMBL/GenBank/DDBJ databases">
        <authorList>
            <person name="Pira H."/>
            <person name="Risdian C."/>
            <person name="Wink J."/>
        </authorList>
    </citation>
    <scope>NUCLEOTIDE SEQUENCE [LARGE SCALE GENOMIC DNA]</scope>
    <source>
        <strain evidence="3 4">WH53</strain>
    </source>
</reference>
<dbReference type="Pfam" id="PF00072">
    <property type="entry name" value="Response_reg"/>
    <property type="match status" value="1"/>
</dbReference>
<dbReference type="SUPFAM" id="SSF52172">
    <property type="entry name" value="CheY-like"/>
    <property type="match status" value="1"/>
</dbReference>
<evidence type="ECO:0000313" key="4">
    <source>
        <dbReference type="Proteomes" id="UP000690515"/>
    </source>
</evidence>
<name>A0ABS5ZCE9_9GAMM</name>
<comment type="caution">
    <text evidence="3">The sequence shown here is derived from an EMBL/GenBank/DDBJ whole genome shotgun (WGS) entry which is preliminary data.</text>
</comment>
<dbReference type="PROSITE" id="PS50110">
    <property type="entry name" value="RESPONSE_REGULATORY"/>
    <property type="match status" value="1"/>
</dbReference>
<dbReference type="InterPro" id="IPR052048">
    <property type="entry name" value="ST_Response_Regulator"/>
</dbReference>
<keyword evidence="4" id="KW-1185">Reference proteome</keyword>